<gene>
    <name evidence="4" type="ORF">R5R35_007140</name>
</gene>
<dbReference type="Pfam" id="PF00106">
    <property type="entry name" value="adh_short"/>
    <property type="match status" value="1"/>
</dbReference>
<dbReference type="AlphaFoldDB" id="A0AAN9VK06"/>
<evidence type="ECO:0000313" key="5">
    <source>
        <dbReference type="Proteomes" id="UP001378592"/>
    </source>
</evidence>
<comment type="caution">
    <text evidence="4">The sequence shown here is derived from an EMBL/GenBank/DDBJ whole genome shotgun (WGS) entry which is preliminary data.</text>
</comment>
<keyword evidence="5" id="KW-1185">Reference proteome</keyword>
<reference evidence="4 5" key="1">
    <citation type="submission" date="2024-03" db="EMBL/GenBank/DDBJ databases">
        <title>The genome assembly and annotation of the cricket Gryllus longicercus Weissman &amp; Gray.</title>
        <authorList>
            <person name="Szrajer S."/>
            <person name="Gray D."/>
            <person name="Ylla G."/>
        </authorList>
    </citation>
    <scope>NUCLEOTIDE SEQUENCE [LARGE SCALE GENOMIC DNA]</scope>
    <source>
        <strain evidence="4">DAG 2021-001</strain>
        <tissue evidence="4">Whole body minus gut</tissue>
    </source>
</reference>
<keyword evidence="3" id="KW-0812">Transmembrane</keyword>
<keyword evidence="3" id="KW-1133">Transmembrane helix</keyword>
<dbReference type="PROSITE" id="PS00061">
    <property type="entry name" value="ADH_SHORT"/>
    <property type="match status" value="1"/>
</dbReference>
<evidence type="ECO:0000256" key="3">
    <source>
        <dbReference type="SAM" id="Phobius"/>
    </source>
</evidence>
<protein>
    <recommendedName>
        <fullName evidence="6">Estradiol 17-beta-dehydrogenase 2</fullName>
    </recommendedName>
</protein>
<dbReference type="SUPFAM" id="SSF51735">
    <property type="entry name" value="NAD(P)-binding Rossmann-fold domains"/>
    <property type="match status" value="1"/>
</dbReference>
<keyword evidence="3" id="KW-0472">Membrane</keyword>
<comment type="similarity">
    <text evidence="2">Belongs to the short-chain dehydrogenases/reductases (SDR) family.</text>
</comment>
<dbReference type="Gene3D" id="3.40.50.720">
    <property type="entry name" value="NAD(P)-binding Rossmann-like Domain"/>
    <property type="match status" value="1"/>
</dbReference>
<evidence type="ECO:0000256" key="1">
    <source>
        <dbReference type="ARBA" id="ARBA00023002"/>
    </source>
</evidence>
<dbReference type="PANTHER" id="PTHR43313">
    <property type="entry name" value="SHORT-CHAIN DEHYDROGENASE/REDUCTASE FAMILY 9C"/>
    <property type="match status" value="1"/>
</dbReference>
<feature type="transmembrane region" description="Helical" evidence="3">
    <location>
        <begin position="32"/>
        <end position="56"/>
    </location>
</feature>
<keyword evidence="1" id="KW-0560">Oxidoreductase</keyword>
<dbReference type="GO" id="GO:0016491">
    <property type="term" value="F:oxidoreductase activity"/>
    <property type="evidence" value="ECO:0007669"/>
    <property type="project" value="UniProtKB-KW"/>
</dbReference>
<evidence type="ECO:0000256" key="2">
    <source>
        <dbReference type="RuleBase" id="RU000363"/>
    </source>
</evidence>
<dbReference type="InterPro" id="IPR036291">
    <property type="entry name" value="NAD(P)-bd_dom_sf"/>
</dbReference>
<dbReference type="PRINTS" id="PR00080">
    <property type="entry name" value="SDRFAMILY"/>
</dbReference>
<dbReference type="PRINTS" id="PR00081">
    <property type="entry name" value="GDHRDH"/>
</dbReference>
<evidence type="ECO:0000313" key="4">
    <source>
        <dbReference type="EMBL" id="KAK7866320.1"/>
    </source>
</evidence>
<dbReference type="InterPro" id="IPR020904">
    <property type="entry name" value="Sc_DH/Rdtase_CS"/>
</dbReference>
<dbReference type="GO" id="GO:0008202">
    <property type="term" value="P:steroid metabolic process"/>
    <property type="evidence" value="ECO:0007669"/>
    <property type="project" value="TreeGrafter"/>
</dbReference>
<dbReference type="InterPro" id="IPR002347">
    <property type="entry name" value="SDR_fam"/>
</dbReference>
<organism evidence="4 5">
    <name type="scientific">Gryllus longicercus</name>
    <dbReference type="NCBI Taxonomy" id="2509291"/>
    <lineage>
        <taxon>Eukaryota</taxon>
        <taxon>Metazoa</taxon>
        <taxon>Ecdysozoa</taxon>
        <taxon>Arthropoda</taxon>
        <taxon>Hexapoda</taxon>
        <taxon>Insecta</taxon>
        <taxon>Pterygota</taxon>
        <taxon>Neoptera</taxon>
        <taxon>Polyneoptera</taxon>
        <taxon>Orthoptera</taxon>
        <taxon>Ensifera</taxon>
        <taxon>Gryllidea</taxon>
        <taxon>Grylloidea</taxon>
        <taxon>Gryllidae</taxon>
        <taxon>Gryllinae</taxon>
        <taxon>Gryllus</taxon>
    </lineage>
</organism>
<dbReference type="PANTHER" id="PTHR43313:SF36">
    <property type="entry name" value="D-BETA-HYDROXYBUTYRATE DEHYDROGENASE, MITOCHONDRIAL"/>
    <property type="match status" value="1"/>
</dbReference>
<accession>A0AAN9VK06</accession>
<dbReference type="EMBL" id="JAZDUA010000150">
    <property type="protein sequence ID" value="KAK7866320.1"/>
    <property type="molecule type" value="Genomic_DNA"/>
</dbReference>
<dbReference type="Proteomes" id="UP001378592">
    <property type="component" value="Unassembled WGS sequence"/>
</dbReference>
<name>A0AAN9VK06_9ORTH</name>
<proteinExistence type="inferred from homology"/>
<evidence type="ECO:0008006" key="6">
    <source>
        <dbReference type="Google" id="ProtNLM"/>
    </source>
</evidence>
<sequence>MVLVRRRWCALGLGAGAAVALARWWPPLTAALPLLGLVALARAAAAGAATWLATALPRRPLRDLRRRAVLVTGCDSGFGHEAALRFHALGAPVFAGVLLPQGPGAARLRQMASPRMRVLPLDVTDEGSVAEARRAVDQFLSEGDCELWAVVNNAGVLGVGEAEWMEMEDVKKCMDVNAFGQVRVTKAFLPLLKKSKGRVININSQASTIVAPTINPYTMSKFASLAYTDSLRYDMEKFSISVHSIEPAMYRTPLVQSTISVCKQKLKQIPNDVRNTYCEHYEQKFLKLHYLSLHLTAMPQSRTFQVVDAIEDACFDKDPQDTYIPGEGSKFTSSIKDILPFLASFTSKILYR</sequence>